<dbReference type="InParanoid" id="C7RBV1"/>
<evidence type="ECO:0000313" key="1">
    <source>
        <dbReference type="EMBL" id="ACV26743.1"/>
    </source>
</evidence>
<dbReference type="KEGG" id="kko:Kkor_1330"/>
<dbReference type="STRING" id="523791.Kkor_1330"/>
<reference evidence="1 2" key="1">
    <citation type="journal article" date="2009" name="Stand. Genomic Sci.">
        <title>Complete genome sequence of Kangiella koreensis type strain (SW-125).</title>
        <authorList>
            <person name="Han C."/>
            <person name="Sikorski J."/>
            <person name="Lapidus A."/>
            <person name="Nolan M."/>
            <person name="Glavina Del Rio T."/>
            <person name="Tice H."/>
            <person name="Cheng J.F."/>
            <person name="Lucas S."/>
            <person name="Chen F."/>
            <person name="Copeland A."/>
            <person name="Ivanova N."/>
            <person name="Mavromatis K."/>
            <person name="Ovchinnikova G."/>
            <person name="Pati A."/>
            <person name="Bruce D."/>
            <person name="Goodwin L."/>
            <person name="Pitluck S."/>
            <person name="Chen A."/>
            <person name="Palaniappan K."/>
            <person name="Land M."/>
            <person name="Hauser L."/>
            <person name="Chang Y.J."/>
            <person name="Jeffries C.D."/>
            <person name="Chain P."/>
            <person name="Saunders E."/>
            <person name="Brettin T."/>
            <person name="Goker M."/>
            <person name="Tindall B.J."/>
            <person name="Bristow J."/>
            <person name="Eisen J.A."/>
            <person name="Markowitz V."/>
            <person name="Hugenholtz P."/>
            <person name="Kyrpides N.C."/>
            <person name="Klenk H.P."/>
            <person name="Detter J.C."/>
        </authorList>
    </citation>
    <scope>NUCLEOTIDE SEQUENCE [LARGE SCALE GENOMIC DNA]</scope>
    <source>
        <strain evidence="2">DSM 16069 / KCTC 12182 / SW-125</strain>
    </source>
</reference>
<evidence type="ECO:0000313" key="2">
    <source>
        <dbReference type="Proteomes" id="UP000001231"/>
    </source>
</evidence>
<dbReference type="EMBL" id="CP001707">
    <property type="protein sequence ID" value="ACV26743.1"/>
    <property type="molecule type" value="Genomic_DNA"/>
</dbReference>
<dbReference type="RefSeq" id="WP_012801257.1">
    <property type="nucleotide sequence ID" value="NC_013166.1"/>
</dbReference>
<name>C7RBV1_KANKD</name>
<sequence length="126" mass="15081">MDTSHRTRLRSQHLGAFVDKRILKKICKAMWYFEDIFGIEINDDCERKLKMMIELYFHELRDELDELRKINLKIHDIELMSYGVAEIDNKDEKLEELDKLFESSNRKAFAIKGKIIRLAEKFKDIG</sequence>
<accession>C7RBV1</accession>
<gene>
    <name evidence="1" type="ordered locus">Kkor_1330</name>
</gene>
<dbReference type="AlphaFoldDB" id="C7RBV1"/>
<proteinExistence type="predicted"/>
<organism evidence="1 2">
    <name type="scientific">Kangiella koreensis (strain DSM 16069 / JCM 12317 / KCTC 12182 / SW-125)</name>
    <dbReference type="NCBI Taxonomy" id="523791"/>
    <lineage>
        <taxon>Bacteria</taxon>
        <taxon>Pseudomonadati</taxon>
        <taxon>Pseudomonadota</taxon>
        <taxon>Gammaproteobacteria</taxon>
        <taxon>Kangiellales</taxon>
        <taxon>Kangiellaceae</taxon>
        <taxon>Kangiella</taxon>
    </lineage>
</organism>
<keyword evidence="2" id="KW-1185">Reference proteome</keyword>
<dbReference type="HOGENOM" id="CLU_1978531_0_0_6"/>
<protein>
    <submittedName>
        <fullName evidence="1">Uncharacterized protein</fullName>
    </submittedName>
</protein>
<dbReference type="Proteomes" id="UP000001231">
    <property type="component" value="Chromosome"/>
</dbReference>